<dbReference type="RefSeq" id="WP_245772950.1">
    <property type="nucleotide sequence ID" value="NZ_FOMT01000002.1"/>
</dbReference>
<keyword evidence="3" id="KW-1185">Reference proteome</keyword>
<dbReference type="AlphaFoldDB" id="A0A1I1WXK7"/>
<dbReference type="InterPro" id="IPR014710">
    <property type="entry name" value="RmlC-like_jellyroll"/>
</dbReference>
<dbReference type="InterPro" id="IPR013096">
    <property type="entry name" value="Cupin_2"/>
</dbReference>
<dbReference type="PANTHER" id="PTHR36440">
    <property type="entry name" value="PUTATIVE (AFU_ORTHOLOGUE AFUA_8G07350)-RELATED"/>
    <property type="match status" value="1"/>
</dbReference>
<evidence type="ECO:0000313" key="3">
    <source>
        <dbReference type="Proteomes" id="UP000198855"/>
    </source>
</evidence>
<gene>
    <name evidence="2" type="ORF">SAMN05216378_1897</name>
</gene>
<accession>A0A1I1WXK7</accession>
<dbReference type="STRING" id="1045775.SAMN05216378_1897"/>
<sequence>MNKAITSPLAGHLLATEGANLVMAEWIAEGCAEGTEPMRIAPLHIHREDDEAWYVLEGTLGFQIGDQIVEASAGGAVMVPRGTAHTYWNPKAEPARYLLIMTTRINELIQAIHAASDRSAEGLRKLFEQYQSELVDW</sequence>
<dbReference type="SUPFAM" id="SSF51182">
    <property type="entry name" value="RmlC-like cupins"/>
    <property type="match status" value="1"/>
</dbReference>
<dbReference type="Proteomes" id="UP000198855">
    <property type="component" value="Unassembled WGS sequence"/>
</dbReference>
<evidence type="ECO:0000259" key="1">
    <source>
        <dbReference type="Pfam" id="PF07883"/>
    </source>
</evidence>
<dbReference type="EMBL" id="FOMT01000002">
    <property type="protein sequence ID" value="SFD99098.1"/>
    <property type="molecule type" value="Genomic_DNA"/>
</dbReference>
<reference evidence="3" key="1">
    <citation type="submission" date="2016-10" db="EMBL/GenBank/DDBJ databases">
        <authorList>
            <person name="Varghese N."/>
            <person name="Submissions S."/>
        </authorList>
    </citation>
    <scope>NUCLEOTIDE SEQUENCE [LARGE SCALE GENOMIC DNA]</scope>
    <source>
        <strain evidence="3">CGMCC 1.10784</strain>
    </source>
</reference>
<feature type="domain" description="Cupin type-2" evidence="1">
    <location>
        <begin position="39"/>
        <end position="100"/>
    </location>
</feature>
<organism evidence="2 3">
    <name type="scientific">Paenibacillus catalpae</name>
    <dbReference type="NCBI Taxonomy" id="1045775"/>
    <lineage>
        <taxon>Bacteria</taxon>
        <taxon>Bacillati</taxon>
        <taxon>Bacillota</taxon>
        <taxon>Bacilli</taxon>
        <taxon>Bacillales</taxon>
        <taxon>Paenibacillaceae</taxon>
        <taxon>Paenibacillus</taxon>
    </lineage>
</organism>
<proteinExistence type="predicted"/>
<evidence type="ECO:0000313" key="2">
    <source>
        <dbReference type="EMBL" id="SFD99098.1"/>
    </source>
</evidence>
<protein>
    <submittedName>
        <fullName evidence="2">Cupin domain-containing protein</fullName>
    </submittedName>
</protein>
<name>A0A1I1WXK7_9BACL</name>
<dbReference type="Pfam" id="PF07883">
    <property type="entry name" value="Cupin_2"/>
    <property type="match status" value="1"/>
</dbReference>
<dbReference type="Gene3D" id="2.60.120.10">
    <property type="entry name" value="Jelly Rolls"/>
    <property type="match status" value="1"/>
</dbReference>
<dbReference type="PANTHER" id="PTHR36440:SF1">
    <property type="entry name" value="PUTATIVE (AFU_ORTHOLOGUE AFUA_8G07350)-RELATED"/>
    <property type="match status" value="1"/>
</dbReference>
<dbReference type="InterPro" id="IPR011051">
    <property type="entry name" value="RmlC_Cupin_sf"/>
</dbReference>
<dbReference type="InterPro" id="IPR053146">
    <property type="entry name" value="QDO-like"/>
</dbReference>